<gene>
    <name evidence="9" type="ORF">TCE0_011r00605</name>
</gene>
<dbReference type="Gene3D" id="1.20.1250.20">
    <property type="entry name" value="MFS general substrate transporter like domains"/>
    <property type="match status" value="2"/>
</dbReference>
<dbReference type="PANTHER" id="PTHR23501">
    <property type="entry name" value="MAJOR FACILITATOR SUPERFAMILY"/>
    <property type="match status" value="1"/>
</dbReference>
<accession>A0A0B8N2P5</accession>
<dbReference type="Pfam" id="PF06609">
    <property type="entry name" value="TRI12"/>
    <property type="match status" value="1"/>
</dbReference>
<feature type="transmembrane region" description="Helical" evidence="7">
    <location>
        <begin position="384"/>
        <end position="403"/>
    </location>
</feature>
<feature type="transmembrane region" description="Helical" evidence="7">
    <location>
        <begin position="324"/>
        <end position="347"/>
    </location>
</feature>
<comment type="subcellular location">
    <subcellularLocation>
        <location evidence="1">Membrane</location>
        <topology evidence="1">Multi-pass membrane protein</topology>
    </subcellularLocation>
</comment>
<evidence type="ECO:0000313" key="10">
    <source>
        <dbReference type="Proteomes" id="UP000053095"/>
    </source>
</evidence>
<dbReference type="Proteomes" id="UP000053095">
    <property type="component" value="Unassembled WGS sequence"/>
</dbReference>
<evidence type="ECO:0000256" key="1">
    <source>
        <dbReference type="ARBA" id="ARBA00004141"/>
    </source>
</evidence>
<dbReference type="InterPro" id="IPR036259">
    <property type="entry name" value="MFS_trans_sf"/>
</dbReference>
<dbReference type="EMBL" id="DF933807">
    <property type="protein sequence ID" value="GAM33595.1"/>
    <property type="molecule type" value="Genomic_DNA"/>
</dbReference>
<feature type="transmembrane region" description="Helical" evidence="7">
    <location>
        <begin position="181"/>
        <end position="202"/>
    </location>
</feature>
<feature type="region of interest" description="Disordered" evidence="6">
    <location>
        <begin position="562"/>
        <end position="585"/>
    </location>
</feature>
<feature type="transmembrane region" description="Helical" evidence="7">
    <location>
        <begin position="24"/>
        <end position="49"/>
    </location>
</feature>
<dbReference type="InterPro" id="IPR020846">
    <property type="entry name" value="MFS_dom"/>
</dbReference>
<organism evidence="9 10">
    <name type="scientific">Talaromyces pinophilus</name>
    <name type="common">Penicillium pinophilum</name>
    <dbReference type="NCBI Taxonomy" id="128442"/>
    <lineage>
        <taxon>Eukaryota</taxon>
        <taxon>Fungi</taxon>
        <taxon>Dikarya</taxon>
        <taxon>Ascomycota</taxon>
        <taxon>Pezizomycotina</taxon>
        <taxon>Eurotiomycetes</taxon>
        <taxon>Eurotiomycetidae</taxon>
        <taxon>Eurotiales</taxon>
        <taxon>Trichocomaceae</taxon>
        <taxon>Talaromyces</taxon>
        <taxon>Talaromyces sect. Talaromyces</taxon>
    </lineage>
</organism>
<feature type="transmembrane region" description="Helical" evidence="7">
    <location>
        <begin position="148"/>
        <end position="169"/>
    </location>
</feature>
<keyword evidence="4 7" id="KW-1133">Transmembrane helix</keyword>
<evidence type="ECO:0000256" key="4">
    <source>
        <dbReference type="ARBA" id="ARBA00022989"/>
    </source>
</evidence>
<dbReference type="SUPFAM" id="SSF103473">
    <property type="entry name" value="MFS general substrate transporter"/>
    <property type="match status" value="1"/>
</dbReference>
<evidence type="ECO:0000259" key="8">
    <source>
        <dbReference type="PROSITE" id="PS50850"/>
    </source>
</evidence>
<keyword evidence="10" id="KW-1185">Reference proteome</keyword>
<evidence type="ECO:0000256" key="6">
    <source>
        <dbReference type="SAM" id="MobiDB-lite"/>
    </source>
</evidence>
<dbReference type="AlphaFoldDB" id="A0A0B8N2P5"/>
<dbReference type="InterPro" id="IPR010573">
    <property type="entry name" value="MFS_Str1/Tri12-like"/>
</dbReference>
<feature type="transmembrane region" description="Helical" evidence="7">
    <location>
        <begin position="415"/>
        <end position="437"/>
    </location>
</feature>
<dbReference type="PROSITE" id="PS00216">
    <property type="entry name" value="SUGAR_TRANSPORT_1"/>
    <property type="match status" value="1"/>
</dbReference>
<name>A0A0B8N2P5_TALPI</name>
<dbReference type="GO" id="GO:0022857">
    <property type="term" value="F:transmembrane transporter activity"/>
    <property type="evidence" value="ECO:0007669"/>
    <property type="project" value="InterPro"/>
</dbReference>
<feature type="transmembrane region" description="Helical" evidence="7">
    <location>
        <begin position="254"/>
        <end position="271"/>
    </location>
</feature>
<evidence type="ECO:0000313" key="9">
    <source>
        <dbReference type="EMBL" id="GAM33595.1"/>
    </source>
</evidence>
<keyword evidence="2" id="KW-0813">Transport</keyword>
<feature type="transmembrane region" description="Helical" evidence="7">
    <location>
        <begin position="512"/>
        <end position="530"/>
    </location>
</feature>
<dbReference type="PROSITE" id="PS50850">
    <property type="entry name" value="MFS"/>
    <property type="match status" value="1"/>
</dbReference>
<sequence length="585" mass="62691">MAPPSAIAPSVPEEPTTHVNSKTIICLLAINIIYLAQLSSVIGTGFLAQSMAQVVGGTDKTVWYSSCVTIMTVALNPPISQAADYWGRKPILVALSLIGAVGSIIVSQAGNSSTIIAGFAILGVNFGCQSVILAVLSEVLPRQYRPMGQASASIAASLGAIIGLLMGGGLLQHGNLNHYRIYWYVEAGLYAIAALGCLIGYNPPLRELQASLSTSEKLNHLDWVGYFLFAPGLAVFSMALSWSKNPYTWNSANILGPFIIGVVIMILFIVYEWRFKKDGMLHHDLWHNRNFAVSLLVIFIEGLSFFAVNSYFAYEIMVIYDANILLAGANFTIMFFTGLILSPMFGLWSSKRKTMRPPLILGSVFLLLFFILLATVKIDTPQYAFWIFPILSGTALVSIVPLSMVSAQLTTSPELITLASALMTTVRSLGGAIGLAINNAALNDTLDKELPEKVGAATLSLGLPSSSLPELIGALATQSKNAVAAVPGVTPEIAHAAVVAMKEAYLAAFRNAWIVSAAFCAILVISSCFIKEQRSDFDGRVDAPVDTGLYSVQGHLGLSPDVEMPVDNHGSKETSVKHEENVPSR</sequence>
<evidence type="ECO:0000256" key="3">
    <source>
        <dbReference type="ARBA" id="ARBA00022692"/>
    </source>
</evidence>
<feature type="transmembrane region" description="Helical" evidence="7">
    <location>
        <begin position="91"/>
        <end position="109"/>
    </location>
</feature>
<feature type="compositionally biased region" description="Basic and acidic residues" evidence="6">
    <location>
        <begin position="569"/>
        <end position="585"/>
    </location>
</feature>
<feature type="transmembrane region" description="Helical" evidence="7">
    <location>
        <begin position="223"/>
        <end position="242"/>
    </location>
</feature>
<reference evidence="10" key="1">
    <citation type="journal article" date="2015" name="Genome Announc.">
        <title>Draft genome sequence of Talaromyces cellulolyticus strain Y-94, a source of lignocellulosic biomass-degrading enzymes.</title>
        <authorList>
            <person name="Fujii T."/>
            <person name="Koike H."/>
            <person name="Sawayama S."/>
            <person name="Yano S."/>
            <person name="Inoue H."/>
        </authorList>
    </citation>
    <scope>NUCLEOTIDE SEQUENCE [LARGE SCALE GENOMIC DNA]</scope>
    <source>
        <strain evidence="10">Y-94</strain>
    </source>
</reference>
<dbReference type="GO" id="GO:0005886">
    <property type="term" value="C:plasma membrane"/>
    <property type="evidence" value="ECO:0007669"/>
    <property type="project" value="TreeGrafter"/>
</dbReference>
<feature type="transmembrane region" description="Helical" evidence="7">
    <location>
        <begin position="115"/>
        <end position="136"/>
    </location>
</feature>
<feature type="domain" description="Major facilitator superfamily (MFS) profile" evidence="8">
    <location>
        <begin position="24"/>
        <end position="535"/>
    </location>
</feature>
<keyword evidence="5 7" id="KW-0472">Membrane</keyword>
<dbReference type="PANTHER" id="PTHR23501:SF195">
    <property type="entry name" value="PEP5"/>
    <property type="match status" value="1"/>
</dbReference>
<evidence type="ECO:0000256" key="5">
    <source>
        <dbReference type="ARBA" id="ARBA00023136"/>
    </source>
</evidence>
<feature type="transmembrane region" description="Helical" evidence="7">
    <location>
        <begin position="291"/>
        <end position="312"/>
    </location>
</feature>
<proteinExistence type="predicted"/>
<evidence type="ECO:0000256" key="2">
    <source>
        <dbReference type="ARBA" id="ARBA00022448"/>
    </source>
</evidence>
<protein>
    <recommendedName>
        <fullName evidence="8">Major facilitator superfamily (MFS) profile domain-containing protein</fullName>
    </recommendedName>
</protein>
<keyword evidence="3 7" id="KW-0812">Transmembrane</keyword>
<evidence type="ECO:0000256" key="7">
    <source>
        <dbReference type="SAM" id="Phobius"/>
    </source>
</evidence>
<feature type="transmembrane region" description="Helical" evidence="7">
    <location>
        <begin position="359"/>
        <end position="378"/>
    </location>
</feature>
<dbReference type="InterPro" id="IPR005829">
    <property type="entry name" value="Sugar_transporter_CS"/>
</dbReference>